<organism evidence="5 6">
    <name type="scientific">Microbacterium psychrotolerans</name>
    <dbReference type="NCBI Taxonomy" id="3068321"/>
    <lineage>
        <taxon>Bacteria</taxon>
        <taxon>Bacillati</taxon>
        <taxon>Actinomycetota</taxon>
        <taxon>Actinomycetes</taxon>
        <taxon>Micrococcales</taxon>
        <taxon>Microbacteriaceae</taxon>
        <taxon>Microbacterium</taxon>
    </lineage>
</organism>
<protein>
    <submittedName>
        <fullName evidence="5">IclR family transcriptional regulator</fullName>
    </submittedName>
</protein>
<dbReference type="Pfam" id="PF09339">
    <property type="entry name" value="HTH_IclR"/>
    <property type="match status" value="1"/>
</dbReference>
<keyword evidence="1" id="KW-0805">Transcription regulation</keyword>
<sequence>MTLRDDVAPERTSMGRGMDVVSCVAEMSAASGQGVSVQTIARALQRDRSQVSRTLAALAEERLVSRGPDGRYRLAWAWYASAELLVERRLRSEGLTILDELSADVGEACFLGVLEGDATVTIVESVPPAARLIGSWIGRAYPAFCSDAGQAVLWDASDEEVRGVFSRTSFRSAGPNAAASVDEFLVRLKESRARGYAIVAEEAEPGLYSVSAPVWDFRGEVIAGLQIVGERHRLESRSEALGAACVDAAQRLSAMLGAGEARGE</sequence>
<dbReference type="SUPFAM" id="SSF46785">
    <property type="entry name" value="Winged helix' DNA-binding domain"/>
    <property type="match status" value="1"/>
</dbReference>
<dbReference type="RefSeq" id="WP_308868040.1">
    <property type="nucleotide sequence ID" value="NZ_JAVFWO010000003.1"/>
</dbReference>
<dbReference type="InterPro" id="IPR014757">
    <property type="entry name" value="Tscrpt_reg_IclR_C"/>
</dbReference>
<dbReference type="Proteomes" id="UP001235133">
    <property type="component" value="Unassembled WGS sequence"/>
</dbReference>
<dbReference type="InterPro" id="IPR050707">
    <property type="entry name" value="HTH_MetabolicPath_Reg"/>
</dbReference>
<reference evidence="5 6" key="1">
    <citation type="submission" date="2023-08" db="EMBL/GenBank/DDBJ databases">
        <title>Microbacterium psychrotolerans sp. nov., a psychrotolerant bacterium isolated from soil in Heilongjiang Province, China.</title>
        <authorList>
            <person name="An P."/>
            <person name="Zhao D."/>
            <person name="Xiang H."/>
        </authorList>
    </citation>
    <scope>NUCLEOTIDE SEQUENCE [LARGE SCALE GENOMIC DNA]</scope>
    <source>
        <strain evidence="5 6">QXD-8</strain>
    </source>
</reference>
<gene>
    <name evidence="5" type="ORF">Q9R08_10955</name>
</gene>
<dbReference type="PROSITE" id="PS51078">
    <property type="entry name" value="ICLR_ED"/>
    <property type="match status" value="1"/>
</dbReference>
<name>A0ABU0Z1Q3_9MICO</name>
<dbReference type="Gene3D" id="3.30.450.40">
    <property type="match status" value="1"/>
</dbReference>
<dbReference type="Gene3D" id="1.10.10.10">
    <property type="entry name" value="Winged helix-like DNA-binding domain superfamily/Winged helix DNA-binding domain"/>
    <property type="match status" value="1"/>
</dbReference>
<dbReference type="Pfam" id="PF01614">
    <property type="entry name" value="IclR_C"/>
    <property type="match status" value="1"/>
</dbReference>
<accession>A0ABU0Z1Q3</accession>
<evidence type="ECO:0000313" key="6">
    <source>
        <dbReference type="Proteomes" id="UP001235133"/>
    </source>
</evidence>
<keyword evidence="2" id="KW-0238">DNA-binding</keyword>
<evidence type="ECO:0000313" key="5">
    <source>
        <dbReference type="EMBL" id="MDQ7878495.1"/>
    </source>
</evidence>
<evidence type="ECO:0000256" key="1">
    <source>
        <dbReference type="ARBA" id="ARBA00023015"/>
    </source>
</evidence>
<keyword evidence="6" id="KW-1185">Reference proteome</keyword>
<evidence type="ECO:0000259" key="4">
    <source>
        <dbReference type="PROSITE" id="PS51078"/>
    </source>
</evidence>
<dbReference type="SUPFAM" id="SSF55781">
    <property type="entry name" value="GAF domain-like"/>
    <property type="match status" value="1"/>
</dbReference>
<keyword evidence="3" id="KW-0804">Transcription</keyword>
<dbReference type="PANTHER" id="PTHR30136:SF35">
    <property type="entry name" value="HTH-TYPE TRANSCRIPTIONAL REGULATOR RV1719"/>
    <property type="match status" value="1"/>
</dbReference>
<comment type="caution">
    <text evidence="5">The sequence shown here is derived from an EMBL/GenBank/DDBJ whole genome shotgun (WGS) entry which is preliminary data.</text>
</comment>
<evidence type="ECO:0000256" key="2">
    <source>
        <dbReference type="ARBA" id="ARBA00023125"/>
    </source>
</evidence>
<dbReference type="InterPro" id="IPR036388">
    <property type="entry name" value="WH-like_DNA-bd_sf"/>
</dbReference>
<dbReference type="InterPro" id="IPR036390">
    <property type="entry name" value="WH_DNA-bd_sf"/>
</dbReference>
<dbReference type="EMBL" id="JAVFWO010000003">
    <property type="protein sequence ID" value="MDQ7878495.1"/>
    <property type="molecule type" value="Genomic_DNA"/>
</dbReference>
<feature type="domain" description="IclR-ED" evidence="4">
    <location>
        <begin position="76"/>
        <end position="258"/>
    </location>
</feature>
<proteinExistence type="predicted"/>
<dbReference type="InterPro" id="IPR029016">
    <property type="entry name" value="GAF-like_dom_sf"/>
</dbReference>
<dbReference type="PANTHER" id="PTHR30136">
    <property type="entry name" value="HELIX-TURN-HELIX TRANSCRIPTIONAL REGULATOR, ICLR FAMILY"/>
    <property type="match status" value="1"/>
</dbReference>
<dbReference type="InterPro" id="IPR005471">
    <property type="entry name" value="Tscrpt_reg_IclR_N"/>
</dbReference>
<evidence type="ECO:0000256" key="3">
    <source>
        <dbReference type="ARBA" id="ARBA00023163"/>
    </source>
</evidence>